<dbReference type="AlphaFoldDB" id="A0A8J2SQX8"/>
<dbReference type="CDD" id="cd09279">
    <property type="entry name" value="RNase_HI_like"/>
    <property type="match status" value="1"/>
</dbReference>
<dbReference type="InterPro" id="IPR002156">
    <property type="entry name" value="RNaseH_domain"/>
</dbReference>
<dbReference type="PANTHER" id="PTHR46387">
    <property type="entry name" value="POLYNUCLEOTIDYL TRANSFERASE, RIBONUCLEASE H-LIKE SUPERFAMILY PROTEIN"/>
    <property type="match status" value="1"/>
</dbReference>
<protein>
    <recommendedName>
        <fullName evidence="2">RNase H type-1 domain-containing protein</fullName>
    </recommendedName>
</protein>
<evidence type="ECO:0000259" key="2">
    <source>
        <dbReference type="PROSITE" id="PS50879"/>
    </source>
</evidence>
<dbReference type="SUPFAM" id="SSF53098">
    <property type="entry name" value="Ribonuclease H-like"/>
    <property type="match status" value="1"/>
</dbReference>
<sequence>MSYRRAALLITAANIHGFHHTPSLRRPKLRAASIGECDVSLPDETRDLVNAGAAPVDAAYAYELRFDGGCRGNPGPAGLGAVLYKDGATVWAGWCDVPDPATTNNVAEYSAFLFGCEALRRFKVDRVSILGDSKLVISQVKGDWQCREKHLIALRDRVRAALTNIDWTARNVPRAQNAVADALANHAMDSHTSGSCAPSSPSAPPPAAAGDRAAEKAAALAVVASLRALADAEEKRIEEEYT</sequence>
<feature type="region of interest" description="Disordered" evidence="1">
    <location>
        <begin position="190"/>
        <end position="212"/>
    </location>
</feature>
<dbReference type="Pfam" id="PF13456">
    <property type="entry name" value="RVT_3"/>
    <property type="match status" value="1"/>
</dbReference>
<name>A0A8J2SQX8_9STRA</name>
<dbReference type="OrthoDB" id="1938096at2759"/>
<feature type="domain" description="RNase H type-1" evidence="2">
    <location>
        <begin position="58"/>
        <end position="189"/>
    </location>
</feature>
<dbReference type="PROSITE" id="PS50879">
    <property type="entry name" value="RNASE_H_1"/>
    <property type="match status" value="1"/>
</dbReference>
<organism evidence="3 4">
    <name type="scientific">Pelagomonas calceolata</name>
    <dbReference type="NCBI Taxonomy" id="35677"/>
    <lineage>
        <taxon>Eukaryota</taxon>
        <taxon>Sar</taxon>
        <taxon>Stramenopiles</taxon>
        <taxon>Ochrophyta</taxon>
        <taxon>Pelagophyceae</taxon>
        <taxon>Pelagomonadales</taxon>
        <taxon>Pelagomonadaceae</taxon>
        <taxon>Pelagomonas</taxon>
    </lineage>
</organism>
<comment type="caution">
    <text evidence="3">The sequence shown here is derived from an EMBL/GenBank/DDBJ whole genome shotgun (WGS) entry which is preliminary data.</text>
</comment>
<dbReference type="InterPro" id="IPR012337">
    <property type="entry name" value="RNaseH-like_sf"/>
</dbReference>
<keyword evidence="4" id="KW-1185">Reference proteome</keyword>
<proteinExistence type="predicted"/>
<dbReference type="GO" id="GO:0003676">
    <property type="term" value="F:nucleic acid binding"/>
    <property type="evidence" value="ECO:0007669"/>
    <property type="project" value="InterPro"/>
</dbReference>
<dbReference type="Proteomes" id="UP000789595">
    <property type="component" value="Unassembled WGS sequence"/>
</dbReference>
<accession>A0A8J2SQX8</accession>
<evidence type="ECO:0000313" key="3">
    <source>
        <dbReference type="EMBL" id="CAH0378080.1"/>
    </source>
</evidence>
<evidence type="ECO:0000256" key="1">
    <source>
        <dbReference type="SAM" id="MobiDB-lite"/>
    </source>
</evidence>
<dbReference type="GO" id="GO:0004523">
    <property type="term" value="F:RNA-DNA hybrid ribonuclease activity"/>
    <property type="evidence" value="ECO:0007669"/>
    <property type="project" value="InterPro"/>
</dbReference>
<gene>
    <name evidence="3" type="ORF">PECAL_5P26000</name>
</gene>
<dbReference type="EMBL" id="CAKKNE010000005">
    <property type="protein sequence ID" value="CAH0378080.1"/>
    <property type="molecule type" value="Genomic_DNA"/>
</dbReference>
<reference evidence="3" key="1">
    <citation type="submission" date="2021-11" db="EMBL/GenBank/DDBJ databases">
        <authorList>
            <consortium name="Genoscope - CEA"/>
            <person name="William W."/>
        </authorList>
    </citation>
    <scope>NUCLEOTIDE SEQUENCE</scope>
</reference>
<dbReference type="InterPro" id="IPR036397">
    <property type="entry name" value="RNaseH_sf"/>
</dbReference>
<dbReference type="Gene3D" id="3.30.420.10">
    <property type="entry name" value="Ribonuclease H-like superfamily/Ribonuclease H"/>
    <property type="match status" value="1"/>
</dbReference>
<dbReference type="PANTHER" id="PTHR46387:SF2">
    <property type="entry name" value="RIBONUCLEASE HI"/>
    <property type="match status" value="1"/>
</dbReference>
<evidence type="ECO:0000313" key="4">
    <source>
        <dbReference type="Proteomes" id="UP000789595"/>
    </source>
</evidence>